<feature type="region of interest" description="Disordered" evidence="1">
    <location>
        <begin position="1"/>
        <end position="26"/>
    </location>
</feature>
<organism evidence="2 3">
    <name type="scientific">Rhodococcus olei</name>
    <dbReference type="NCBI Taxonomy" id="2161675"/>
    <lineage>
        <taxon>Bacteria</taxon>
        <taxon>Bacillati</taxon>
        <taxon>Actinomycetota</taxon>
        <taxon>Actinomycetes</taxon>
        <taxon>Mycobacteriales</taxon>
        <taxon>Nocardiaceae</taxon>
        <taxon>Rhodococcus</taxon>
    </lineage>
</organism>
<feature type="compositionally biased region" description="Basic and acidic residues" evidence="1">
    <location>
        <begin position="1"/>
        <end position="10"/>
    </location>
</feature>
<comment type="caution">
    <text evidence="2">The sequence shown here is derived from an EMBL/GenBank/DDBJ whole genome shotgun (WGS) entry which is preliminary data.</text>
</comment>
<protein>
    <submittedName>
        <fullName evidence="2">Uncharacterized protein</fullName>
    </submittedName>
</protein>
<dbReference type="Proteomes" id="UP001501183">
    <property type="component" value="Unassembled WGS sequence"/>
</dbReference>
<sequence>MGPPTHDRLGMRRRVPQSPQEITATRRETARIIAPFPREIRLCLEAGLEPPTD</sequence>
<proteinExistence type="predicted"/>
<name>A0ABP8NUV0_9NOCA</name>
<reference evidence="3" key="1">
    <citation type="journal article" date="2019" name="Int. J. Syst. Evol. Microbiol.">
        <title>The Global Catalogue of Microorganisms (GCM) 10K type strain sequencing project: providing services to taxonomists for standard genome sequencing and annotation.</title>
        <authorList>
            <consortium name="The Broad Institute Genomics Platform"/>
            <consortium name="The Broad Institute Genome Sequencing Center for Infectious Disease"/>
            <person name="Wu L."/>
            <person name="Ma J."/>
        </authorList>
    </citation>
    <scope>NUCLEOTIDE SEQUENCE [LARGE SCALE GENOMIC DNA]</scope>
    <source>
        <strain evidence="3">JCM 32206</strain>
    </source>
</reference>
<dbReference type="EMBL" id="BAABFB010000022">
    <property type="protein sequence ID" value="GAA4474180.1"/>
    <property type="molecule type" value="Genomic_DNA"/>
</dbReference>
<evidence type="ECO:0000313" key="3">
    <source>
        <dbReference type="Proteomes" id="UP001501183"/>
    </source>
</evidence>
<evidence type="ECO:0000313" key="2">
    <source>
        <dbReference type="EMBL" id="GAA4474180.1"/>
    </source>
</evidence>
<keyword evidence="3" id="KW-1185">Reference proteome</keyword>
<gene>
    <name evidence="2" type="ORF">GCM10023094_09290</name>
</gene>
<evidence type="ECO:0000256" key="1">
    <source>
        <dbReference type="SAM" id="MobiDB-lite"/>
    </source>
</evidence>
<accession>A0ABP8NUV0</accession>